<organism evidence="2">
    <name type="scientific">freshwater metagenome</name>
    <dbReference type="NCBI Taxonomy" id="449393"/>
    <lineage>
        <taxon>unclassified sequences</taxon>
        <taxon>metagenomes</taxon>
        <taxon>ecological metagenomes</taxon>
    </lineage>
</organism>
<keyword evidence="1" id="KW-1133">Transmembrane helix</keyword>
<gene>
    <name evidence="2" type="ORF">UFOPK3401_00135</name>
</gene>
<evidence type="ECO:0000313" key="2">
    <source>
        <dbReference type="EMBL" id="CAB4858742.1"/>
    </source>
</evidence>
<keyword evidence="1" id="KW-0812">Transmembrane</keyword>
<keyword evidence="1" id="KW-0472">Membrane</keyword>
<sequence length="126" mass="12968">MTRQLRALRACFSARAERAQAGAGSVLVIAAIGFVLSCGLAVLTLVSGLSQRESTQAAADFAALAAAAQAFQGSTIACTQARQIATRNGSAVVSCQVNADDVQVNVVSLNFPHFYARARAQSGLVP</sequence>
<dbReference type="AlphaFoldDB" id="A0A6J7CK11"/>
<evidence type="ECO:0000256" key="1">
    <source>
        <dbReference type="SAM" id="Phobius"/>
    </source>
</evidence>
<proteinExistence type="predicted"/>
<dbReference type="NCBIfam" id="TIGR03816">
    <property type="entry name" value="tadE_like_DECH"/>
    <property type="match status" value="1"/>
</dbReference>
<dbReference type="EMBL" id="CAFBLM010000002">
    <property type="protein sequence ID" value="CAB4858742.1"/>
    <property type="molecule type" value="Genomic_DNA"/>
</dbReference>
<protein>
    <submittedName>
        <fullName evidence="2">Unannotated protein</fullName>
    </submittedName>
</protein>
<feature type="transmembrane region" description="Helical" evidence="1">
    <location>
        <begin position="21"/>
        <end position="46"/>
    </location>
</feature>
<reference evidence="2" key="1">
    <citation type="submission" date="2020-05" db="EMBL/GenBank/DDBJ databases">
        <authorList>
            <person name="Chiriac C."/>
            <person name="Salcher M."/>
            <person name="Ghai R."/>
            <person name="Kavagutti S V."/>
        </authorList>
    </citation>
    <scope>NUCLEOTIDE SEQUENCE</scope>
</reference>
<name>A0A6J7CK11_9ZZZZ</name>
<accession>A0A6J7CK11</accession>
<dbReference type="InterPro" id="IPR021202">
    <property type="entry name" value="Rv3654c-like"/>
</dbReference>